<dbReference type="InterPro" id="IPR004346">
    <property type="entry name" value="CagE_TrbE_VirB"/>
</dbReference>
<dbReference type="InterPro" id="IPR027417">
    <property type="entry name" value="P-loop_NTPase"/>
</dbReference>
<protein>
    <submittedName>
        <fullName evidence="5">VirB4 family type IV secretion/conjugal transfer ATPase</fullName>
    </submittedName>
</protein>
<feature type="domain" description="CagE TrbE VirB component of type IV transporter system central" evidence="4">
    <location>
        <begin position="180"/>
        <end position="382"/>
    </location>
</feature>
<name>A0ABZ1UNC3_9BURK</name>
<keyword evidence="2" id="KW-0547">Nucleotide-binding</keyword>
<keyword evidence="3" id="KW-0067">ATP-binding</keyword>
<evidence type="ECO:0000256" key="1">
    <source>
        <dbReference type="ARBA" id="ARBA00006512"/>
    </source>
</evidence>
<reference evidence="5 6" key="1">
    <citation type="journal article" date="2019" name="Int. J. Syst. Evol. Microbiol.">
        <title>The Draft Whole-Genome Sequence of the Antibiotic Producer Empedobacter haloabium ATCC 31962 Provides Indications for Its Taxonomic Reclassification.</title>
        <authorList>
            <person name="Miess H."/>
            <person name="Arlt P."/>
            <person name="Apel A.K."/>
            <person name="Weber T."/>
            <person name="Nieselt K."/>
            <person name="Hanssen F."/>
            <person name="Czemmel S."/>
            <person name="Nahnsen S."/>
            <person name="Gross H."/>
        </authorList>
    </citation>
    <scope>NUCLEOTIDE SEQUENCE [LARGE SCALE GENOMIC DNA]</scope>
    <source>
        <strain evidence="5 6">ATCC 31962</strain>
    </source>
</reference>
<dbReference type="InterPro" id="IPR018145">
    <property type="entry name" value="CagE_TrbE_VirB_cntrl_dom"/>
</dbReference>
<dbReference type="EMBL" id="CP136508">
    <property type="protein sequence ID" value="WUR13800.1"/>
    <property type="molecule type" value="Genomic_DNA"/>
</dbReference>
<dbReference type="Pfam" id="PF03135">
    <property type="entry name" value="CagE_TrbE_VirB"/>
    <property type="match status" value="1"/>
</dbReference>
<evidence type="ECO:0000259" key="4">
    <source>
        <dbReference type="Pfam" id="PF03135"/>
    </source>
</evidence>
<dbReference type="Proteomes" id="UP000321323">
    <property type="component" value="Chromosome"/>
</dbReference>
<gene>
    <name evidence="5" type="ORF">E7V67_001460</name>
</gene>
<proteinExistence type="inferred from homology"/>
<dbReference type="Gene3D" id="3.40.50.300">
    <property type="entry name" value="P-loop containing nucleotide triphosphate hydrolases"/>
    <property type="match status" value="1"/>
</dbReference>
<dbReference type="PANTHER" id="PTHR30121">
    <property type="entry name" value="UNCHARACTERIZED PROTEIN YJGR-RELATED"/>
    <property type="match status" value="1"/>
</dbReference>
<dbReference type="SUPFAM" id="SSF52540">
    <property type="entry name" value="P-loop containing nucleoside triphosphate hydrolases"/>
    <property type="match status" value="1"/>
</dbReference>
<evidence type="ECO:0000313" key="5">
    <source>
        <dbReference type="EMBL" id="WUR13800.1"/>
    </source>
</evidence>
<evidence type="ECO:0000256" key="3">
    <source>
        <dbReference type="ARBA" id="ARBA00022840"/>
    </source>
</evidence>
<dbReference type="PANTHER" id="PTHR30121:SF12">
    <property type="entry name" value="TYPE IV SECRETION SYSTEM PROTEIN CAGE"/>
    <property type="match status" value="1"/>
</dbReference>
<keyword evidence="6" id="KW-1185">Reference proteome</keyword>
<evidence type="ECO:0000256" key="2">
    <source>
        <dbReference type="ARBA" id="ARBA00022741"/>
    </source>
</evidence>
<dbReference type="InterPro" id="IPR051162">
    <property type="entry name" value="T4SS_component"/>
</dbReference>
<comment type="similarity">
    <text evidence="1">Belongs to the TrbE/VirB4 family.</text>
</comment>
<sequence length="817" mass="91233">MGVGFKYADALKQEESVGKLFIPYAGHVTRQVVKLKTGDYITTFRMQGAAHESADVRDINIWHDQLNNLARNIASPNVALWTHVVRREYGEFPGGEFAPGFAHDLNEKYRAHLASQRSLINELYVTIVYRPQPVKALKLFDLLGKRAAAELAEQQQGELEALQEIVDTALAGLDRYEPEVLGCYEHNGIMFSEVREFLAFLIDGEWRRQPLTWAEMADNLATARPMFGKGGLLALKGPTRTQYGAILTIQDYAPITCPGLMNELLRMPFEFVLSQSFTFLSRPVALARMKRQHARMTNAGDVATSQVDAIEDAMDDLMSGRIVMGVHNFVLLIRADEQKALADHIGDAGKAISDAGIKWAREDIGIVGAFYAQLPGNFEFRVSVGDISSRNFAGFSSFHNFPIGHIRHNQWGHAVTAFRTTSGAPYYFNWHKGEDGSEAKRAASLDPNHKDLANTIIIGKSGTGKTALQIFLLAQSLKFNNPGQPGGNRLSAVFFDKDLGASVGIRAMGGRYFPLKNGVPSGWNPFQLEPTERNLNFLERLVRRLVYRADRPLTAAEEKDIYHAIQGVMSVDKPLRRLSAVLQFLPRVDDDGIHARLSRWAGRGAALGWLFDNAEDTLTIDDVPLVGFDVTEFLPNDETREPTIMYLLHRIESLLDGRRVPIFFDEFGQLSKDKTLQELVENKLVTIRKQDGFLILGTQMPGQVIRSPIADAIIQQTATKIFLPNPEADRDEYVNGFKLTEREFEIIRSFGEKSRLFLVKQGGNSVVAEFKLRGFDDELAVLSGNTATSNLVEKLVAELGSDPARWLPEFHRIRKGG</sequence>
<organism evidence="5 6">
    <name type="scientific">[Empedobacter] haloabium</name>
    <dbReference type="NCBI Taxonomy" id="592317"/>
    <lineage>
        <taxon>Bacteria</taxon>
        <taxon>Pseudomonadati</taxon>
        <taxon>Pseudomonadota</taxon>
        <taxon>Betaproteobacteria</taxon>
        <taxon>Burkholderiales</taxon>
        <taxon>Oxalobacteraceae</taxon>
        <taxon>Telluria group</taxon>
        <taxon>Telluria group incertae sedis</taxon>
    </lineage>
</organism>
<dbReference type="NCBIfam" id="TIGR00929">
    <property type="entry name" value="VirB4_CagE"/>
    <property type="match status" value="1"/>
</dbReference>
<accession>A0ABZ1UNC3</accession>
<evidence type="ECO:0000313" key="6">
    <source>
        <dbReference type="Proteomes" id="UP000321323"/>
    </source>
</evidence>